<protein>
    <submittedName>
        <fullName evidence="3">Arrestin domain-containing protein 2</fullName>
    </submittedName>
</protein>
<dbReference type="Pfam" id="PF02752">
    <property type="entry name" value="Arrestin_C"/>
    <property type="match status" value="1"/>
</dbReference>
<dbReference type="GO" id="GO:0015031">
    <property type="term" value="P:protein transport"/>
    <property type="evidence" value="ECO:0007669"/>
    <property type="project" value="TreeGrafter"/>
</dbReference>
<evidence type="ECO:0000256" key="1">
    <source>
        <dbReference type="ARBA" id="ARBA00005298"/>
    </source>
</evidence>
<dbReference type="InterPro" id="IPR014756">
    <property type="entry name" value="Ig_E-set"/>
</dbReference>
<dbReference type="InterPro" id="IPR050357">
    <property type="entry name" value="Arrestin_domain-protein"/>
</dbReference>
<gene>
    <name evidence="3" type="primary">ARRDC2</name>
    <name evidence="3" type="ORF">T10_3659</name>
</gene>
<keyword evidence="4" id="KW-1185">Reference proteome</keyword>
<dbReference type="EMBL" id="JYDO01000037">
    <property type="protein sequence ID" value="KRZ75528.1"/>
    <property type="molecule type" value="Genomic_DNA"/>
</dbReference>
<dbReference type="InterPro" id="IPR011022">
    <property type="entry name" value="Arrestin_C-like"/>
</dbReference>
<comment type="similarity">
    <text evidence="1">Belongs to the arrestin family.</text>
</comment>
<dbReference type="Pfam" id="PF00339">
    <property type="entry name" value="Arrestin_N"/>
    <property type="match status" value="1"/>
</dbReference>
<dbReference type="InterPro" id="IPR011021">
    <property type="entry name" value="Arrestin-like_N"/>
</dbReference>
<proteinExistence type="inferred from homology"/>
<evidence type="ECO:0000313" key="3">
    <source>
        <dbReference type="EMBL" id="KRZ75528.1"/>
    </source>
</evidence>
<dbReference type="STRING" id="268474.A0A0V1MUR8"/>
<reference evidence="3 4" key="1">
    <citation type="submission" date="2015-01" db="EMBL/GenBank/DDBJ databases">
        <title>Evolution of Trichinella species and genotypes.</title>
        <authorList>
            <person name="Korhonen P.K."/>
            <person name="Edoardo P."/>
            <person name="Giuseppe L.R."/>
            <person name="Gasser R.B."/>
        </authorList>
    </citation>
    <scope>NUCLEOTIDE SEQUENCE [LARGE SCALE GENOMIC DNA]</scope>
    <source>
        <strain evidence="3">ISS1980</strain>
    </source>
</reference>
<dbReference type="OrthoDB" id="2333384at2759"/>
<evidence type="ECO:0000259" key="2">
    <source>
        <dbReference type="SMART" id="SM01017"/>
    </source>
</evidence>
<name>A0A0V1MUR8_9BILA</name>
<dbReference type="SMART" id="SM01017">
    <property type="entry name" value="Arrestin_C"/>
    <property type="match status" value="1"/>
</dbReference>
<evidence type="ECO:0000313" key="4">
    <source>
        <dbReference type="Proteomes" id="UP000054843"/>
    </source>
</evidence>
<dbReference type="Proteomes" id="UP000054843">
    <property type="component" value="Unassembled WGS sequence"/>
</dbReference>
<sequence length="546" mass="61840">MRQKVISVESSQCILADSCAVVASGKLHQIGIENIINIMLACLIPSHASDCISVKLGIWRCQSISTNWRQANMNSSRKLFNFKHTSSPCSFLNLKNENCASRKTSRVSSGENGKAQNSFIERFDIIFDNADVVYFAGQKLAGKIVLELLEATNVNEILIELRGSAKTYWTKHSGRSRKHYRDTEPYFCEQFNTNYTKPNRLGGKDIPLGKGKHEIPFFYRLPENLPSSFEGDFGYARYTCKATIERPWESDLICKRAFTVVGDENLPEEKSCLNEMKITESASSLRCCFFSRRDQIHVRMSLPKTYYVPGEVIRTYLQITNDSRRTLKNCHLSIMQHICYKAKDFSCKEHRKRTDKAVLTECLPVIGKQQQVEWIRPLIVPSIPPKLTRCTIIEITYSCNLKIDSHAFTPITFTVGSITPKKLMRNSLTKAVENVSTKLVDNSQTFQAYGRWADQIAYNDAIIGEALIQETIDALQYCNSIFKPKYPCLLVSELAEDNNNSSSFCKNSSSLNDNSVAQQSTFEVFFFTIDIASTDAIIATITLSTR</sequence>
<dbReference type="SUPFAM" id="SSF81296">
    <property type="entry name" value="E set domains"/>
    <property type="match status" value="2"/>
</dbReference>
<accession>A0A0V1MUR8</accession>
<dbReference type="Gene3D" id="2.60.40.640">
    <property type="match status" value="2"/>
</dbReference>
<feature type="domain" description="Arrestin C-terminal-like" evidence="2">
    <location>
        <begin position="292"/>
        <end position="420"/>
    </location>
</feature>
<dbReference type="GO" id="GO:0005737">
    <property type="term" value="C:cytoplasm"/>
    <property type="evidence" value="ECO:0007669"/>
    <property type="project" value="TreeGrafter"/>
</dbReference>
<dbReference type="AlphaFoldDB" id="A0A0V1MUR8"/>
<comment type="caution">
    <text evidence="3">The sequence shown here is derived from an EMBL/GenBank/DDBJ whole genome shotgun (WGS) entry which is preliminary data.</text>
</comment>
<organism evidence="3 4">
    <name type="scientific">Trichinella papuae</name>
    <dbReference type="NCBI Taxonomy" id="268474"/>
    <lineage>
        <taxon>Eukaryota</taxon>
        <taxon>Metazoa</taxon>
        <taxon>Ecdysozoa</taxon>
        <taxon>Nematoda</taxon>
        <taxon>Enoplea</taxon>
        <taxon>Dorylaimia</taxon>
        <taxon>Trichinellida</taxon>
        <taxon>Trichinellidae</taxon>
        <taxon>Trichinella</taxon>
    </lineage>
</organism>
<dbReference type="PANTHER" id="PTHR11188:SF176">
    <property type="entry name" value="ARRESTIN DOMAIN-CONTAINING PROTEIN 1"/>
    <property type="match status" value="1"/>
</dbReference>
<dbReference type="PANTHER" id="PTHR11188">
    <property type="entry name" value="ARRESTIN DOMAIN CONTAINING PROTEIN"/>
    <property type="match status" value="1"/>
</dbReference>
<dbReference type="InterPro" id="IPR014752">
    <property type="entry name" value="Arrestin-like_C"/>
</dbReference>